<name>A0ABR4H4M1_9EURO</name>
<dbReference type="Gene3D" id="1.20.5.170">
    <property type="match status" value="1"/>
</dbReference>
<feature type="region of interest" description="Disordered" evidence="4">
    <location>
        <begin position="1"/>
        <end position="140"/>
    </location>
</feature>
<accession>A0ABR4H4M1</accession>
<feature type="region of interest" description="Disordered" evidence="4">
    <location>
        <begin position="217"/>
        <end position="246"/>
    </location>
</feature>
<protein>
    <recommendedName>
        <fullName evidence="7">BZIP domain-containing protein</fullName>
    </recommendedName>
</protein>
<dbReference type="EMBL" id="JBFXLT010000072">
    <property type="protein sequence ID" value="KAL2810400.1"/>
    <property type="molecule type" value="Genomic_DNA"/>
</dbReference>
<comment type="subcellular location">
    <subcellularLocation>
        <location evidence="1">Nucleus</location>
    </subcellularLocation>
</comment>
<evidence type="ECO:0000313" key="6">
    <source>
        <dbReference type="Proteomes" id="UP001610334"/>
    </source>
</evidence>
<dbReference type="Gene3D" id="1.10.238.100">
    <property type="entry name" value="YAP1 redox domain. Chain B"/>
    <property type="match status" value="1"/>
</dbReference>
<evidence type="ECO:0000313" key="5">
    <source>
        <dbReference type="EMBL" id="KAL2810400.1"/>
    </source>
</evidence>
<dbReference type="SUPFAM" id="SSF57959">
    <property type="entry name" value="Leucine zipper domain"/>
    <property type="match status" value="1"/>
</dbReference>
<keyword evidence="6" id="KW-1185">Reference proteome</keyword>
<dbReference type="InterPro" id="IPR046347">
    <property type="entry name" value="bZIP_sf"/>
</dbReference>
<dbReference type="CDD" id="cd14688">
    <property type="entry name" value="bZIP_YAP"/>
    <property type="match status" value="1"/>
</dbReference>
<feature type="compositionally biased region" description="Polar residues" evidence="4">
    <location>
        <begin position="217"/>
        <end position="226"/>
    </location>
</feature>
<dbReference type="InterPro" id="IPR050936">
    <property type="entry name" value="AP-1-like"/>
</dbReference>
<evidence type="ECO:0000256" key="2">
    <source>
        <dbReference type="ARBA" id="ARBA00023242"/>
    </source>
</evidence>
<feature type="compositionally biased region" description="Basic and acidic residues" evidence="4">
    <location>
        <begin position="113"/>
        <end position="122"/>
    </location>
</feature>
<reference evidence="5 6" key="1">
    <citation type="submission" date="2024-07" db="EMBL/GenBank/DDBJ databases">
        <title>Section-level genome sequencing and comparative genomics of Aspergillus sections Usti and Cavernicolus.</title>
        <authorList>
            <consortium name="Lawrence Berkeley National Laboratory"/>
            <person name="Nybo J.L."/>
            <person name="Vesth T.C."/>
            <person name="Theobald S."/>
            <person name="Frisvad J.C."/>
            <person name="Larsen T.O."/>
            <person name="Kjaerboelling I."/>
            <person name="Rothschild-Mancinelli K."/>
            <person name="Lyhne E.K."/>
            <person name="Kogle M.E."/>
            <person name="Barry K."/>
            <person name="Clum A."/>
            <person name="Na H."/>
            <person name="Ledsgaard L."/>
            <person name="Lin J."/>
            <person name="Lipzen A."/>
            <person name="Kuo A."/>
            <person name="Riley R."/>
            <person name="Mondo S."/>
            <person name="Labutti K."/>
            <person name="Haridas S."/>
            <person name="Pangalinan J."/>
            <person name="Salamov A.A."/>
            <person name="Simmons B.A."/>
            <person name="Magnuson J.K."/>
            <person name="Chen J."/>
            <person name="Drula E."/>
            <person name="Henrissat B."/>
            <person name="Wiebenga A."/>
            <person name="Lubbers R.J."/>
            <person name="Gomes A.C."/>
            <person name="Makela M.R."/>
            <person name="Stajich J."/>
            <person name="Grigoriev I.V."/>
            <person name="Mortensen U.H."/>
            <person name="De Vries R.P."/>
            <person name="Baker S.E."/>
            <person name="Andersen M.R."/>
        </authorList>
    </citation>
    <scope>NUCLEOTIDE SEQUENCE [LARGE SCALE GENOMIC DNA]</scope>
    <source>
        <strain evidence="5 6">CBS 588.65</strain>
    </source>
</reference>
<feature type="compositionally biased region" description="Polar residues" evidence="4">
    <location>
        <begin position="74"/>
        <end position="88"/>
    </location>
</feature>
<dbReference type="PANTHER" id="PTHR40621">
    <property type="entry name" value="TRANSCRIPTION FACTOR KAPC-RELATED"/>
    <property type="match status" value="1"/>
</dbReference>
<feature type="compositionally biased region" description="Polar residues" evidence="4">
    <location>
        <begin position="235"/>
        <end position="246"/>
    </location>
</feature>
<evidence type="ECO:0000256" key="4">
    <source>
        <dbReference type="SAM" id="MobiDB-lite"/>
    </source>
</evidence>
<dbReference type="Proteomes" id="UP001610334">
    <property type="component" value="Unassembled WGS sequence"/>
</dbReference>
<feature type="coiled-coil region" evidence="3">
    <location>
        <begin position="169"/>
        <end position="217"/>
    </location>
</feature>
<evidence type="ECO:0000256" key="1">
    <source>
        <dbReference type="ARBA" id="ARBA00004123"/>
    </source>
</evidence>
<keyword evidence="2" id="KW-0539">Nucleus</keyword>
<organism evidence="5 6">
    <name type="scientific">Aspergillus granulosus</name>
    <dbReference type="NCBI Taxonomy" id="176169"/>
    <lineage>
        <taxon>Eukaryota</taxon>
        <taxon>Fungi</taxon>
        <taxon>Dikarya</taxon>
        <taxon>Ascomycota</taxon>
        <taxon>Pezizomycotina</taxon>
        <taxon>Eurotiomycetes</taxon>
        <taxon>Eurotiomycetidae</taxon>
        <taxon>Eurotiales</taxon>
        <taxon>Aspergillaceae</taxon>
        <taxon>Aspergillus</taxon>
        <taxon>Aspergillus subgen. Nidulantes</taxon>
    </lineage>
</organism>
<evidence type="ECO:0000256" key="3">
    <source>
        <dbReference type="SAM" id="Coils"/>
    </source>
</evidence>
<sequence>MDQYPYYPGHPSQQQQQQQQQPQQPFSLYGLPTPNQNHRGDGLSGPFDPLNYHQPFDPAFHATVQPYGGPQSPPDSYTKQSVSGSSEPISAGPYPGSIEGRDDFLADPNLVRSDSEEKDKEGLMTPAQSKRKAQNRAAYAYPPHPPPCLRAEDQQLMCLRGIHSQRAFRERKERHVRELQEKVTDLQAKSSTLLADNERLKRELARYSTENEILRATTNASASGTPTHRHGSPSEGPTETGPMTYSPTDFYSDLVPEGQLSRLHRVTYCKNTGEKLLDAQATWDVIQGHELFKKGLIDLNAVTRRLKQLTQCDGTGPAFRESHVRTAIEESAVADGDELI</sequence>
<dbReference type="PANTHER" id="PTHR40621:SF8">
    <property type="entry name" value="AP-1-LIKE TRANSCRIPTION FACTOR YAP3"/>
    <property type="match status" value="1"/>
</dbReference>
<proteinExistence type="predicted"/>
<comment type="caution">
    <text evidence="5">The sequence shown here is derived from an EMBL/GenBank/DDBJ whole genome shotgun (WGS) entry which is preliminary data.</text>
</comment>
<feature type="compositionally biased region" description="Low complexity" evidence="4">
    <location>
        <begin position="13"/>
        <end position="25"/>
    </location>
</feature>
<gene>
    <name evidence="5" type="ORF">BJX63DRAFT_434314</name>
</gene>
<keyword evidence="3" id="KW-0175">Coiled coil</keyword>
<evidence type="ECO:0008006" key="7">
    <source>
        <dbReference type="Google" id="ProtNLM"/>
    </source>
</evidence>